<evidence type="ECO:0000313" key="3">
    <source>
        <dbReference type="Proteomes" id="UP000270924"/>
    </source>
</evidence>
<protein>
    <submittedName>
        <fullName evidence="2">Uncharacterized protein</fullName>
    </submittedName>
</protein>
<reference evidence="2 3" key="1">
    <citation type="submission" date="2018-11" db="EMBL/GenBank/DDBJ databases">
        <authorList>
            <consortium name="Pathogen Informatics"/>
        </authorList>
    </citation>
    <scope>NUCLEOTIDE SEQUENCE [LARGE SCALE GENOMIC DNA]</scope>
</reference>
<dbReference type="Proteomes" id="UP000270924">
    <property type="component" value="Unassembled WGS sequence"/>
</dbReference>
<keyword evidence="1" id="KW-1133">Transmembrane helix</keyword>
<dbReference type="OMA" id="VVTYERM"/>
<dbReference type="InParanoid" id="A0A3P7DTM1"/>
<proteinExistence type="predicted"/>
<name>A0A3P7DTM1_WUCBA</name>
<accession>A0A3P7DTM1</accession>
<keyword evidence="1" id="KW-0472">Membrane</keyword>
<dbReference type="AlphaFoldDB" id="A0A3P7DTM1"/>
<keyword evidence="1" id="KW-0812">Transmembrane</keyword>
<gene>
    <name evidence="2" type="ORF">WBA_LOCUS6766</name>
</gene>
<feature type="transmembrane region" description="Helical" evidence="1">
    <location>
        <begin position="71"/>
        <end position="90"/>
    </location>
</feature>
<keyword evidence="3" id="KW-1185">Reference proteome</keyword>
<dbReference type="EMBL" id="UYWW01004255">
    <property type="protein sequence ID" value="VDM13380.1"/>
    <property type="molecule type" value="Genomic_DNA"/>
</dbReference>
<evidence type="ECO:0000313" key="2">
    <source>
        <dbReference type="EMBL" id="VDM13380.1"/>
    </source>
</evidence>
<sequence>MQFVISKPGGIYLSAKDYKPINLAIVKYIYENETKKKEERPVYKMYAFRFAEAGLRRALWYFGRSIPIKKASFVCLPIIFVLLSLIGPIVHRKRLNLSLPFETFVSCFNDHYPASGHNNLRVATRGMLSFNGSNQAYNVIRRNSPAEFAIIMRSNGSIVSENSINTFGKLSHSVKSIVVTYERMNLTVILKHK</sequence>
<dbReference type="OrthoDB" id="5854469at2759"/>
<organism evidence="2 3">
    <name type="scientific">Wuchereria bancrofti</name>
    <dbReference type="NCBI Taxonomy" id="6293"/>
    <lineage>
        <taxon>Eukaryota</taxon>
        <taxon>Metazoa</taxon>
        <taxon>Ecdysozoa</taxon>
        <taxon>Nematoda</taxon>
        <taxon>Chromadorea</taxon>
        <taxon>Rhabditida</taxon>
        <taxon>Spirurina</taxon>
        <taxon>Spiruromorpha</taxon>
        <taxon>Filarioidea</taxon>
        <taxon>Onchocercidae</taxon>
        <taxon>Wuchereria</taxon>
    </lineage>
</organism>
<evidence type="ECO:0000256" key="1">
    <source>
        <dbReference type="SAM" id="Phobius"/>
    </source>
</evidence>